<dbReference type="PANTHER" id="PTHR46470">
    <property type="entry name" value="N-ACYLNEURAMINATE-9-PHOSPHATASE"/>
    <property type="match status" value="1"/>
</dbReference>
<dbReference type="Gene3D" id="3.40.50.1000">
    <property type="entry name" value="HAD superfamily/HAD-like"/>
    <property type="match status" value="1"/>
</dbReference>
<gene>
    <name evidence="7" type="ORF">AUR64_13295</name>
</gene>
<dbReference type="InterPro" id="IPR006439">
    <property type="entry name" value="HAD-SF_hydro_IA"/>
</dbReference>
<evidence type="ECO:0000256" key="1">
    <source>
        <dbReference type="ARBA" id="ARBA00001946"/>
    </source>
</evidence>
<dbReference type="GO" id="GO:0046872">
    <property type="term" value="F:metal ion binding"/>
    <property type="evidence" value="ECO:0007669"/>
    <property type="project" value="UniProtKB-KW"/>
</dbReference>
<dbReference type="InterPro" id="IPR051400">
    <property type="entry name" value="HAD-like_hydrolase"/>
</dbReference>
<comment type="cofactor">
    <cofactor evidence="1">
        <name>Mg(2+)</name>
        <dbReference type="ChEBI" id="CHEBI:18420"/>
    </cofactor>
</comment>
<dbReference type="GO" id="GO:0016791">
    <property type="term" value="F:phosphatase activity"/>
    <property type="evidence" value="ECO:0007669"/>
    <property type="project" value="TreeGrafter"/>
</dbReference>
<dbReference type="PRINTS" id="PR00413">
    <property type="entry name" value="HADHALOGNASE"/>
</dbReference>
<evidence type="ECO:0000313" key="8">
    <source>
        <dbReference type="Proteomes" id="UP000054387"/>
    </source>
</evidence>
<keyword evidence="5" id="KW-0460">Magnesium</keyword>
<dbReference type="InterPro" id="IPR023214">
    <property type="entry name" value="HAD_sf"/>
</dbReference>
<dbReference type="STRING" id="1514971.AUR64_13295"/>
<dbReference type="AlphaFoldDB" id="A0A0W1R5U0"/>
<evidence type="ECO:0000256" key="6">
    <source>
        <dbReference type="SAM" id="MobiDB-lite"/>
    </source>
</evidence>
<dbReference type="Proteomes" id="UP000054387">
    <property type="component" value="Unassembled WGS sequence"/>
</dbReference>
<dbReference type="SFLD" id="SFLDG01129">
    <property type="entry name" value="C1.5:_HAD__Beta-PGM__Phosphata"/>
    <property type="match status" value="1"/>
</dbReference>
<evidence type="ECO:0000256" key="5">
    <source>
        <dbReference type="ARBA" id="ARBA00022842"/>
    </source>
</evidence>
<keyword evidence="4" id="KW-0378">Hydrolase</keyword>
<dbReference type="Pfam" id="PF00702">
    <property type="entry name" value="Hydrolase"/>
    <property type="match status" value="1"/>
</dbReference>
<accession>A0A0W1R5U0</accession>
<name>A0A0W1R5U0_9EURY</name>
<reference evidence="7 8" key="1">
    <citation type="submission" date="2015-12" db="EMBL/GenBank/DDBJ databases">
        <title>Haloprofundus marisrubri gen. nov., sp. nov., an extremely halophilic archaeon isolated from the Discovery deep brine-seawater interface in the Red Sea.</title>
        <authorList>
            <person name="Zhang G."/>
            <person name="Stingl U."/>
            <person name="Rashid M."/>
        </authorList>
    </citation>
    <scope>NUCLEOTIDE SEQUENCE [LARGE SCALE GENOMIC DNA]</scope>
    <source>
        <strain evidence="7 8">SB9</strain>
    </source>
</reference>
<dbReference type="InterPro" id="IPR036412">
    <property type="entry name" value="HAD-like_sf"/>
</dbReference>
<dbReference type="OrthoDB" id="27736at2157"/>
<protein>
    <submittedName>
        <fullName evidence="7">Haloacid dehalogenase</fullName>
    </submittedName>
</protein>
<evidence type="ECO:0000256" key="3">
    <source>
        <dbReference type="ARBA" id="ARBA00022723"/>
    </source>
</evidence>
<evidence type="ECO:0000313" key="7">
    <source>
        <dbReference type="EMBL" id="KTG08795.1"/>
    </source>
</evidence>
<comment type="similarity">
    <text evidence="2">Belongs to the HAD-like hydrolase superfamily.</text>
</comment>
<dbReference type="SUPFAM" id="SSF56784">
    <property type="entry name" value="HAD-like"/>
    <property type="match status" value="1"/>
</dbReference>
<evidence type="ECO:0000256" key="2">
    <source>
        <dbReference type="ARBA" id="ARBA00007958"/>
    </source>
</evidence>
<dbReference type="NCBIfam" id="TIGR01549">
    <property type="entry name" value="HAD-SF-IA-v1"/>
    <property type="match status" value="1"/>
</dbReference>
<dbReference type="EMBL" id="LOPU01000029">
    <property type="protein sequence ID" value="KTG08795.1"/>
    <property type="molecule type" value="Genomic_DNA"/>
</dbReference>
<organism evidence="7 8">
    <name type="scientific">Haloprofundus marisrubri</name>
    <dbReference type="NCBI Taxonomy" id="1514971"/>
    <lineage>
        <taxon>Archaea</taxon>
        <taxon>Methanobacteriati</taxon>
        <taxon>Methanobacteriota</taxon>
        <taxon>Stenosarchaea group</taxon>
        <taxon>Halobacteria</taxon>
        <taxon>Halobacteriales</taxon>
        <taxon>Haloferacaceae</taxon>
        <taxon>Haloprofundus</taxon>
    </lineage>
</organism>
<proteinExistence type="inferred from homology"/>
<keyword evidence="3" id="KW-0479">Metal-binding</keyword>
<comment type="caution">
    <text evidence="7">The sequence shown here is derived from an EMBL/GenBank/DDBJ whole genome shotgun (WGS) entry which is preliminary data.</text>
</comment>
<dbReference type="GO" id="GO:0044281">
    <property type="term" value="P:small molecule metabolic process"/>
    <property type="evidence" value="ECO:0007669"/>
    <property type="project" value="UniProtKB-ARBA"/>
</dbReference>
<keyword evidence="8" id="KW-1185">Reference proteome</keyword>
<dbReference type="RefSeq" id="WP_058581947.1">
    <property type="nucleotide sequence ID" value="NZ_LOPU01000029.1"/>
</dbReference>
<dbReference type="PANTHER" id="PTHR46470:SF2">
    <property type="entry name" value="GLYCERALDEHYDE 3-PHOSPHATE PHOSPHATASE"/>
    <property type="match status" value="1"/>
</dbReference>
<evidence type="ECO:0000256" key="4">
    <source>
        <dbReference type="ARBA" id="ARBA00022801"/>
    </source>
</evidence>
<feature type="region of interest" description="Disordered" evidence="6">
    <location>
        <begin position="196"/>
        <end position="218"/>
    </location>
</feature>
<dbReference type="SFLD" id="SFLDS00003">
    <property type="entry name" value="Haloacid_Dehalogenase"/>
    <property type="match status" value="1"/>
</dbReference>
<dbReference type="Gene3D" id="1.20.120.1600">
    <property type="match status" value="1"/>
</dbReference>
<sequence>MTTIDAVLFDLDGTLCRQDQTGDSIYYGAFERAGVDAFGEPSDLWAALDGPPDPDDQLGYLASGFTVVAARYGRPSVDADALARGFLDVVDYSKVSLHRGATTALRRAREAGSVGLVTNGPESRQSVKLDSLDLFDAFDVVVYAGDLPRRKPHRDPFDAAIDRLGVAPESTLHVGNSLQYDVAGAQGAGLQAAWYAGEGGGGDGDAENETAQPDPGDYRPEYVFVSLTDLCTLLDGDR</sequence>